<sequence>MKTAGVILAGGIGQRVGAGIPKQLIRVGGRPLLAYPIRTFASFPGLDQVIVVMASGHLEAAEELCAPHGVRVVEGGDTRTASTLKAMEVLAGAPDETRVLFHDAARAFVGHAVIDRCLAALETHESVAVALPVTDTVVAVEGGLVADMPPRSTLARFQTPQGFRLGTLRRAYARALADPAFVATDDCGVVHRYLPDVPITVVEGDEGLLKVTTPLDLVVAEHLAAQYQAAERAAGEDA</sequence>
<dbReference type="EC" id="2.7.7.60" evidence="3"/>
<evidence type="ECO:0000313" key="4">
    <source>
        <dbReference type="EMBL" id="ROO90070.1"/>
    </source>
</evidence>
<evidence type="ECO:0000256" key="3">
    <source>
        <dbReference type="HAMAP-Rule" id="MF_00108"/>
    </source>
</evidence>
<evidence type="ECO:0000313" key="5">
    <source>
        <dbReference type="Proteomes" id="UP000272400"/>
    </source>
</evidence>
<dbReference type="Proteomes" id="UP000272400">
    <property type="component" value="Unassembled WGS sequence"/>
</dbReference>
<dbReference type="InterPro" id="IPR034683">
    <property type="entry name" value="IspD/TarI"/>
</dbReference>
<dbReference type="EMBL" id="RJKE01000001">
    <property type="protein sequence ID" value="ROO90070.1"/>
    <property type="molecule type" value="Genomic_DNA"/>
</dbReference>
<keyword evidence="2 3" id="KW-0548">Nucleotidyltransferase</keyword>
<comment type="similarity">
    <text evidence="3">Belongs to the IspD/TarI cytidylyltransferase family. IspD subfamily.</text>
</comment>
<dbReference type="CDD" id="cd02516">
    <property type="entry name" value="CDP-ME_synthetase"/>
    <property type="match status" value="1"/>
</dbReference>
<dbReference type="UniPathway" id="UPA00056">
    <property type="reaction ID" value="UER00093"/>
</dbReference>
<evidence type="ECO:0000256" key="2">
    <source>
        <dbReference type="ARBA" id="ARBA00022695"/>
    </source>
</evidence>
<dbReference type="PANTHER" id="PTHR32125">
    <property type="entry name" value="2-C-METHYL-D-ERYTHRITOL 4-PHOSPHATE CYTIDYLYLTRANSFERASE, CHLOROPLASTIC"/>
    <property type="match status" value="1"/>
</dbReference>
<feature type="site" description="Positions MEP for the nucleophilic attack" evidence="3">
    <location>
        <position position="151"/>
    </location>
</feature>
<evidence type="ECO:0000256" key="1">
    <source>
        <dbReference type="ARBA" id="ARBA00022679"/>
    </source>
</evidence>
<dbReference type="InterPro" id="IPR001228">
    <property type="entry name" value="IspD"/>
</dbReference>
<gene>
    <name evidence="3" type="primary">ispD</name>
    <name evidence="4" type="ORF">EDD29_7786</name>
</gene>
<protein>
    <recommendedName>
        <fullName evidence="3">2-C-methyl-D-erythritol 4-phosphate cytidylyltransferase</fullName>
        <ecNumber evidence="3">2.7.7.60</ecNumber>
    </recommendedName>
    <alternativeName>
        <fullName evidence="3">4-diphosphocytidyl-2C-methyl-D-erythritol synthase</fullName>
    </alternativeName>
    <alternativeName>
        <fullName evidence="3">MEP cytidylyltransferase</fullName>
        <shortName evidence="3">MCT</shortName>
    </alternativeName>
</protein>
<comment type="caution">
    <text evidence="4">The sequence shown here is derived from an EMBL/GenBank/DDBJ whole genome shotgun (WGS) entry which is preliminary data.</text>
</comment>
<dbReference type="SUPFAM" id="SSF53448">
    <property type="entry name" value="Nucleotide-diphospho-sugar transferases"/>
    <property type="match status" value="1"/>
</dbReference>
<keyword evidence="3" id="KW-0414">Isoprene biosynthesis</keyword>
<dbReference type="GO" id="GO:0019288">
    <property type="term" value="P:isopentenyl diphosphate biosynthetic process, methylerythritol 4-phosphate pathway"/>
    <property type="evidence" value="ECO:0007669"/>
    <property type="project" value="UniProtKB-UniRule"/>
</dbReference>
<reference evidence="4 5" key="1">
    <citation type="submission" date="2018-11" db="EMBL/GenBank/DDBJ databases">
        <title>Sequencing the genomes of 1000 actinobacteria strains.</title>
        <authorList>
            <person name="Klenk H.-P."/>
        </authorList>
    </citation>
    <scope>NUCLEOTIDE SEQUENCE [LARGE SCALE GENOMIC DNA]</scope>
    <source>
        <strain evidence="4 5">DSM 44254</strain>
    </source>
</reference>
<dbReference type="PANTHER" id="PTHR32125:SF4">
    <property type="entry name" value="2-C-METHYL-D-ERYTHRITOL 4-PHOSPHATE CYTIDYLYLTRANSFERASE, CHLOROPLASTIC"/>
    <property type="match status" value="1"/>
</dbReference>
<feature type="site" description="Transition state stabilizer" evidence="3">
    <location>
        <position position="22"/>
    </location>
</feature>
<feature type="site" description="Positions MEP for the nucleophilic attack" evidence="3">
    <location>
        <position position="210"/>
    </location>
</feature>
<dbReference type="OrthoDB" id="9802561at2"/>
<feature type="site" description="Transition state stabilizer" evidence="3">
    <location>
        <position position="15"/>
    </location>
</feature>
<dbReference type="RefSeq" id="WP_123669074.1">
    <property type="nucleotide sequence ID" value="NZ_RJKE01000001.1"/>
</dbReference>
<dbReference type="InterPro" id="IPR029044">
    <property type="entry name" value="Nucleotide-diphossugar_trans"/>
</dbReference>
<comment type="pathway">
    <text evidence="3">Isoprenoid biosynthesis; isopentenyl diphosphate biosynthesis via DXP pathway; isopentenyl diphosphate from 1-deoxy-D-xylulose 5-phosphate: step 2/6.</text>
</comment>
<proteinExistence type="inferred from homology"/>
<dbReference type="NCBIfam" id="TIGR00453">
    <property type="entry name" value="ispD"/>
    <property type="match status" value="1"/>
</dbReference>
<dbReference type="HAMAP" id="MF_00108">
    <property type="entry name" value="IspD"/>
    <property type="match status" value="1"/>
</dbReference>
<name>A0A3N1D964_9ACTN</name>
<comment type="function">
    <text evidence="3">Catalyzes the formation of 4-diphosphocytidyl-2-C-methyl-D-erythritol from CTP and 2-C-methyl-D-erythritol 4-phosphate (MEP).</text>
</comment>
<dbReference type="GO" id="GO:0050518">
    <property type="term" value="F:2-C-methyl-D-erythritol 4-phosphate cytidylyltransferase activity"/>
    <property type="evidence" value="ECO:0007669"/>
    <property type="project" value="UniProtKB-UniRule"/>
</dbReference>
<keyword evidence="5" id="KW-1185">Reference proteome</keyword>
<dbReference type="InterPro" id="IPR050088">
    <property type="entry name" value="IspD/TarI_cytidylyltransf_bact"/>
</dbReference>
<dbReference type="Pfam" id="PF01128">
    <property type="entry name" value="IspD"/>
    <property type="match status" value="1"/>
</dbReference>
<keyword evidence="1 3" id="KW-0808">Transferase</keyword>
<comment type="catalytic activity">
    <reaction evidence="3">
        <text>2-C-methyl-D-erythritol 4-phosphate + CTP + H(+) = 4-CDP-2-C-methyl-D-erythritol + diphosphate</text>
        <dbReference type="Rhea" id="RHEA:13429"/>
        <dbReference type="ChEBI" id="CHEBI:15378"/>
        <dbReference type="ChEBI" id="CHEBI:33019"/>
        <dbReference type="ChEBI" id="CHEBI:37563"/>
        <dbReference type="ChEBI" id="CHEBI:57823"/>
        <dbReference type="ChEBI" id="CHEBI:58262"/>
        <dbReference type="EC" id="2.7.7.60"/>
    </reaction>
</comment>
<accession>A0A3N1D964</accession>
<dbReference type="AlphaFoldDB" id="A0A3N1D964"/>
<organism evidence="4 5">
    <name type="scientific">Actinocorallia herbida</name>
    <dbReference type="NCBI Taxonomy" id="58109"/>
    <lineage>
        <taxon>Bacteria</taxon>
        <taxon>Bacillati</taxon>
        <taxon>Actinomycetota</taxon>
        <taxon>Actinomycetes</taxon>
        <taxon>Streptosporangiales</taxon>
        <taxon>Thermomonosporaceae</taxon>
        <taxon>Actinocorallia</taxon>
    </lineage>
</organism>
<dbReference type="Gene3D" id="3.90.550.10">
    <property type="entry name" value="Spore Coat Polysaccharide Biosynthesis Protein SpsA, Chain A"/>
    <property type="match status" value="1"/>
</dbReference>